<comment type="similarity">
    <text evidence="1">Belongs to the glycosyl hydrolase 16 family.</text>
</comment>
<dbReference type="GO" id="GO:0004553">
    <property type="term" value="F:hydrolase activity, hydrolyzing O-glycosyl compounds"/>
    <property type="evidence" value="ECO:0007669"/>
    <property type="project" value="InterPro"/>
</dbReference>
<dbReference type="AlphaFoldDB" id="A0A6L2PCU8"/>
<feature type="domain" description="GH16" evidence="2">
    <location>
        <begin position="1"/>
        <end position="205"/>
    </location>
</feature>
<dbReference type="InterPro" id="IPR050546">
    <property type="entry name" value="Glycosyl_Hydrlase_16"/>
</dbReference>
<dbReference type="PROSITE" id="PS51762">
    <property type="entry name" value="GH16_2"/>
    <property type="match status" value="1"/>
</dbReference>
<name>A0A6L2PCU8_COPFO</name>
<dbReference type="InterPro" id="IPR000757">
    <property type="entry name" value="Beta-glucanase-like"/>
</dbReference>
<reference evidence="4" key="1">
    <citation type="submission" date="2020-01" db="EMBL/GenBank/DDBJ databases">
        <title>Draft genome sequence of the Termite Coptotermes fromosanus.</title>
        <authorList>
            <person name="Itakura S."/>
            <person name="Yosikawa Y."/>
            <person name="Umezawa K."/>
        </authorList>
    </citation>
    <scope>NUCLEOTIDE SEQUENCE [LARGE SCALE GENOMIC DNA]</scope>
</reference>
<dbReference type="Gene3D" id="2.60.120.200">
    <property type="match status" value="1"/>
</dbReference>
<evidence type="ECO:0000313" key="4">
    <source>
        <dbReference type="Proteomes" id="UP000502823"/>
    </source>
</evidence>
<gene>
    <name evidence="3" type="ORF">Cfor_11775</name>
</gene>
<dbReference type="OrthoDB" id="4781at2759"/>
<dbReference type="InParanoid" id="A0A6L2PCU8"/>
<evidence type="ECO:0000259" key="2">
    <source>
        <dbReference type="PROSITE" id="PS51762"/>
    </source>
</evidence>
<dbReference type="GO" id="GO:0005975">
    <property type="term" value="P:carbohydrate metabolic process"/>
    <property type="evidence" value="ECO:0007669"/>
    <property type="project" value="InterPro"/>
</dbReference>
<sequence>MLHVFTAIWMLPRDSVYGGWPRSGEIDIMESKGNDNYAVGNGVQVGNTLVASTLHCGQDADHNDCWTAHWERNIQGSGHSFADDFHLYGLTWTDNHIIFTVDNEETGDVWAPENGIWYYRRFQNNPGGTNLSQDGNWMAPFVREFQIILNVAVGGTFFPDNIGNRPWSWDGHPMKDFWERRSEWLPTWHEEEAALQIDYVRVYQN</sequence>
<keyword evidence="4" id="KW-1185">Reference proteome</keyword>
<dbReference type="Pfam" id="PF00722">
    <property type="entry name" value="Glyco_hydro_16"/>
    <property type="match status" value="1"/>
</dbReference>
<protein>
    <recommendedName>
        <fullName evidence="2">GH16 domain-containing protein</fullName>
    </recommendedName>
</protein>
<dbReference type="SUPFAM" id="SSF49899">
    <property type="entry name" value="Concanavalin A-like lectins/glucanases"/>
    <property type="match status" value="1"/>
</dbReference>
<comment type="caution">
    <text evidence="3">The sequence shown here is derived from an EMBL/GenBank/DDBJ whole genome shotgun (WGS) entry which is preliminary data.</text>
</comment>
<dbReference type="Proteomes" id="UP000502823">
    <property type="component" value="Unassembled WGS sequence"/>
</dbReference>
<dbReference type="PANTHER" id="PTHR10963">
    <property type="entry name" value="GLYCOSYL HYDROLASE-RELATED"/>
    <property type="match status" value="1"/>
</dbReference>
<proteinExistence type="inferred from homology"/>
<evidence type="ECO:0000313" key="3">
    <source>
        <dbReference type="EMBL" id="GFG30374.1"/>
    </source>
</evidence>
<evidence type="ECO:0000256" key="1">
    <source>
        <dbReference type="ARBA" id="ARBA00006865"/>
    </source>
</evidence>
<dbReference type="EMBL" id="BLKM01000212">
    <property type="protein sequence ID" value="GFG30374.1"/>
    <property type="molecule type" value="Genomic_DNA"/>
</dbReference>
<dbReference type="InterPro" id="IPR013320">
    <property type="entry name" value="ConA-like_dom_sf"/>
</dbReference>
<dbReference type="PANTHER" id="PTHR10963:SF55">
    <property type="entry name" value="GLYCOSIDE HYDROLASE FAMILY 16 PROTEIN"/>
    <property type="match status" value="1"/>
</dbReference>
<organism evidence="3 4">
    <name type="scientific">Coptotermes formosanus</name>
    <name type="common">Formosan subterranean termite</name>
    <dbReference type="NCBI Taxonomy" id="36987"/>
    <lineage>
        <taxon>Eukaryota</taxon>
        <taxon>Metazoa</taxon>
        <taxon>Ecdysozoa</taxon>
        <taxon>Arthropoda</taxon>
        <taxon>Hexapoda</taxon>
        <taxon>Insecta</taxon>
        <taxon>Pterygota</taxon>
        <taxon>Neoptera</taxon>
        <taxon>Polyneoptera</taxon>
        <taxon>Dictyoptera</taxon>
        <taxon>Blattodea</taxon>
        <taxon>Blattoidea</taxon>
        <taxon>Termitoidae</taxon>
        <taxon>Rhinotermitidae</taxon>
        <taxon>Coptotermes</taxon>
    </lineage>
</organism>
<accession>A0A6L2PCU8</accession>